<dbReference type="SUPFAM" id="SSF52096">
    <property type="entry name" value="ClpP/crotonase"/>
    <property type="match status" value="1"/>
</dbReference>
<dbReference type="InterPro" id="IPR004447">
    <property type="entry name" value="Peptidase_S41A"/>
</dbReference>
<keyword evidence="3" id="KW-0378">Hydrolase</keyword>
<dbReference type="CDD" id="cd06782">
    <property type="entry name" value="cpPDZ_CPP-like"/>
    <property type="match status" value="1"/>
</dbReference>
<dbReference type="InterPro" id="IPR005151">
    <property type="entry name" value="Tail-specific_protease"/>
</dbReference>
<dbReference type="InterPro" id="IPR001478">
    <property type="entry name" value="PDZ"/>
</dbReference>
<dbReference type="SUPFAM" id="SSF50156">
    <property type="entry name" value="PDZ domain-like"/>
    <property type="match status" value="1"/>
</dbReference>
<dbReference type="InterPro" id="IPR038023">
    <property type="entry name" value="VASP_sf"/>
</dbReference>
<dbReference type="CDD" id="cd07560">
    <property type="entry name" value="Peptidase_S41_CPP"/>
    <property type="match status" value="1"/>
</dbReference>
<dbReference type="InterPro" id="IPR041489">
    <property type="entry name" value="PDZ_6"/>
</dbReference>
<evidence type="ECO:0000313" key="10">
    <source>
        <dbReference type="Proteomes" id="UP000266841"/>
    </source>
</evidence>
<dbReference type="GO" id="GO:0008236">
    <property type="term" value="F:serine-type peptidase activity"/>
    <property type="evidence" value="ECO:0007669"/>
    <property type="project" value="UniProtKB-KW"/>
</dbReference>
<evidence type="ECO:0000256" key="6">
    <source>
        <dbReference type="SAM" id="SignalP"/>
    </source>
</evidence>
<evidence type="ECO:0000259" key="8">
    <source>
        <dbReference type="SMART" id="SM00245"/>
    </source>
</evidence>
<dbReference type="GO" id="GO:0004175">
    <property type="term" value="F:endopeptidase activity"/>
    <property type="evidence" value="ECO:0007669"/>
    <property type="project" value="TreeGrafter"/>
</dbReference>
<evidence type="ECO:0000256" key="2">
    <source>
        <dbReference type="ARBA" id="ARBA00022670"/>
    </source>
</evidence>
<feature type="compositionally biased region" description="Polar residues" evidence="5">
    <location>
        <begin position="226"/>
        <end position="242"/>
    </location>
</feature>
<feature type="compositionally biased region" description="Polar residues" evidence="5">
    <location>
        <begin position="830"/>
        <end position="839"/>
    </location>
</feature>
<evidence type="ECO:0000256" key="1">
    <source>
        <dbReference type="ARBA" id="ARBA00009179"/>
    </source>
</evidence>
<keyword evidence="10" id="KW-1185">Reference proteome</keyword>
<feature type="region of interest" description="Disordered" evidence="5">
    <location>
        <begin position="565"/>
        <end position="584"/>
    </location>
</feature>
<keyword evidence="2" id="KW-0645">Protease</keyword>
<dbReference type="PANTHER" id="PTHR32060:SF22">
    <property type="entry name" value="CARBOXYL-TERMINAL-PROCESSING PEPTIDASE 3, CHLOROPLASTIC"/>
    <property type="match status" value="1"/>
</dbReference>
<feature type="chain" id="PRO_5003835955" description="PDZ domain-containing protein" evidence="6">
    <location>
        <begin position="18"/>
        <end position="839"/>
    </location>
</feature>
<evidence type="ECO:0000256" key="3">
    <source>
        <dbReference type="ARBA" id="ARBA00022801"/>
    </source>
</evidence>
<dbReference type="FunFam" id="2.30.42.10:FF:000369">
    <property type="entry name" value="WD domain, G-beta repeat, putative"/>
    <property type="match status" value="1"/>
</dbReference>
<feature type="compositionally biased region" description="Basic and acidic residues" evidence="5">
    <location>
        <begin position="566"/>
        <end position="575"/>
    </location>
</feature>
<dbReference type="OMA" id="IQALDYW"/>
<feature type="region of interest" description="Disordered" evidence="5">
    <location>
        <begin position="814"/>
        <end position="839"/>
    </location>
</feature>
<evidence type="ECO:0000256" key="5">
    <source>
        <dbReference type="SAM" id="MobiDB-lite"/>
    </source>
</evidence>
<dbReference type="EMBL" id="AGNL01047817">
    <property type="protein sequence ID" value="EJK46335.1"/>
    <property type="molecule type" value="Genomic_DNA"/>
</dbReference>
<dbReference type="Proteomes" id="UP000266841">
    <property type="component" value="Unassembled WGS sequence"/>
</dbReference>
<feature type="signal peptide" evidence="6">
    <location>
        <begin position="1"/>
        <end position="17"/>
    </location>
</feature>
<protein>
    <recommendedName>
        <fullName evidence="11">PDZ domain-containing protein</fullName>
    </recommendedName>
</protein>
<accession>K0R2J9</accession>
<dbReference type="AlphaFoldDB" id="K0R2J9"/>
<dbReference type="Pfam" id="PF03572">
    <property type="entry name" value="Peptidase_S41"/>
    <property type="match status" value="1"/>
</dbReference>
<evidence type="ECO:0008006" key="11">
    <source>
        <dbReference type="Google" id="ProtNLM"/>
    </source>
</evidence>
<reference evidence="9 10" key="1">
    <citation type="journal article" date="2012" name="Genome Biol.">
        <title>Genome and low-iron response of an oceanic diatom adapted to chronic iron limitation.</title>
        <authorList>
            <person name="Lommer M."/>
            <person name="Specht M."/>
            <person name="Roy A.S."/>
            <person name="Kraemer L."/>
            <person name="Andreson R."/>
            <person name="Gutowska M.A."/>
            <person name="Wolf J."/>
            <person name="Bergner S.V."/>
            <person name="Schilhabel M.B."/>
            <person name="Klostermeier U.C."/>
            <person name="Beiko R.G."/>
            <person name="Rosenstiel P."/>
            <person name="Hippler M."/>
            <person name="Laroche J."/>
        </authorList>
    </citation>
    <scope>NUCLEOTIDE SEQUENCE [LARGE SCALE GENOMIC DNA]</scope>
    <source>
        <strain evidence="9 10">CCMP1005</strain>
    </source>
</reference>
<proteinExistence type="inferred from homology"/>
<dbReference type="GO" id="GO:0006508">
    <property type="term" value="P:proteolysis"/>
    <property type="evidence" value="ECO:0007669"/>
    <property type="project" value="UniProtKB-KW"/>
</dbReference>
<feature type="compositionally biased region" description="Low complexity" evidence="5">
    <location>
        <begin position="819"/>
        <end position="829"/>
    </location>
</feature>
<comment type="similarity">
    <text evidence="1">Belongs to the peptidase S41A family.</text>
</comment>
<evidence type="ECO:0000259" key="7">
    <source>
        <dbReference type="SMART" id="SM00228"/>
    </source>
</evidence>
<dbReference type="SUPFAM" id="SSF118370">
    <property type="entry name" value="Vasodilator-stimulated phosphoprotein, VASP, tetramerisation domain"/>
    <property type="match status" value="1"/>
</dbReference>
<gene>
    <name evidence="9" type="ORF">THAOC_34996</name>
</gene>
<feature type="domain" description="PDZ" evidence="7">
    <location>
        <begin position="195"/>
        <end position="346"/>
    </location>
</feature>
<comment type="caution">
    <text evidence="9">The sequence shown here is derived from an EMBL/GenBank/DDBJ whole genome shotgun (WGS) entry which is preliminary data.</text>
</comment>
<dbReference type="Pfam" id="PF17820">
    <property type="entry name" value="PDZ_6"/>
    <property type="match status" value="1"/>
</dbReference>
<dbReference type="InterPro" id="IPR029045">
    <property type="entry name" value="ClpP/crotonase-like_dom_sf"/>
</dbReference>
<dbReference type="PANTHER" id="PTHR32060">
    <property type="entry name" value="TAIL-SPECIFIC PROTEASE"/>
    <property type="match status" value="1"/>
</dbReference>
<sequence>MRHLFMLTTTLCLCVEGFQTTQVTNIVARTRDQAGSKTSTRLNLFGINTKKDEPKEIEPEDEEPKSFLQVHGSTMLKVVLPSFISGGIATLGVLFLPLISDYYAAFDPTEPNFYNKDNPSKVSTDQNNLNNVNQPVILFETILNDLNNAYVDDVDIQKLFETGVKAMTASLDPYTEFESRTEAMELEESVSGKYGGVGLVIRGGMNLGDDEDDTPIVNNIEKIETGGSQTSSPVSPPAQGSSPPVAVNGGGSDKSITPKISSDDESDEVDIDDIERKRARQKSMEDGIRVVSAFEGYAYDAGMRVGDKLLAIDDWAITPTTSVDEVRNHLRGDPGTEVSIKFVRDGVGDGREPQTITIKRSIVSIPDVKYFGFYGDPKDRIGYIDLSGFANDAGREVRFAIRALQHGAEMIAREEENGPQGEGGELFNLADADPTKLKGLILDLRSNPGGLLTSAVDVSTLFVPNGSDIVSAKGRGFPESLYRSKTEPTLSSQTNFAVLVNDQTASAAEIVSGAVQDLDVGVVVGKGRTFGKGLVQNVQDLPYQTALKYTVAKYYTPSGRCIQSTEYKEGGRGDDAASSLSDGTRSYKSRKVADKDRSIFYTAHGRVVKDGVSVLDYACLSHSPSNSSSALTRILETYQGGVEVDYKAEPQKASPLEVILLNTGAYADFAAEWSKTHELTDNFKVDETTYQDFQRFIQKRQDSGDMKLEVLYDLPLRDLQKKLKASKFDSSSRELDKLRADIIKDVKQDFTKYKKEIIEDLEQTILSRYLPDSMVIARGLKNDVQVAETAKLLKNDKEYNRLLARDKNGVAIEKSEVDTTSSASTSTPSQGLQTLQTQW</sequence>
<feature type="domain" description="Tail specific protease" evidence="8">
    <location>
        <begin position="351"/>
        <end position="566"/>
    </location>
</feature>
<dbReference type="Gene3D" id="1.20.5.1160">
    <property type="entry name" value="Vasodilator-stimulated phosphoprotein"/>
    <property type="match status" value="1"/>
</dbReference>
<organism evidence="9 10">
    <name type="scientific">Thalassiosira oceanica</name>
    <name type="common">Marine diatom</name>
    <dbReference type="NCBI Taxonomy" id="159749"/>
    <lineage>
        <taxon>Eukaryota</taxon>
        <taxon>Sar</taxon>
        <taxon>Stramenopiles</taxon>
        <taxon>Ochrophyta</taxon>
        <taxon>Bacillariophyta</taxon>
        <taxon>Coscinodiscophyceae</taxon>
        <taxon>Thalassiosirophycidae</taxon>
        <taxon>Thalassiosirales</taxon>
        <taxon>Thalassiosiraceae</taxon>
        <taxon>Thalassiosira</taxon>
    </lineage>
</organism>
<evidence type="ECO:0000256" key="4">
    <source>
        <dbReference type="ARBA" id="ARBA00022825"/>
    </source>
</evidence>
<dbReference type="Gene3D" id="3.90.226.10">
    <property type="entry name" value="2-enoyl-CoA Hydratase, Chain A, domain 1"/>
    <property type="match status" value="2"/>
</dbReference>
<dbReference type="OrthoDB" id="43580at2759"/>
<dbReference type="SMART" id="SM00245">
    <property type="entry name" value="TSPc"/>
    <property type="match status" value="1"/>
</dbReference>
<dbReference type="Gene3D" id="2.30.42.10">
    <property type="match status" value="1"/>
</dbReference>
<name>K0R2J9_THAOC</name>
<feature type="region of interest" description="Disordered" evidence="5">
    <location>
        <begin position="225"/>
        <end position="271"/>
    </location>
</feature>
<evidence type="ECO:0000313" key="9">
    <source>
        <dbReference type="EMBL" id="EJK46335.1"/>
    </source>
</evidence>
<keyword evidence="4" id="KW-0720">Serine protease</keyword>
<keyword evidence="6" id="KW-0732">Signal</keyword>
<dbReference type="eggNOG" id="ENOG502RW0A">
    <property type="taxonomic scope" value="Eukaryota"/>
</dbReference>
<dbReference type="SMART" id="SM00228">
    <property type="entry name" value="PDZ"/>
    <property type="match status" value="1"/>
</dbReference>
<dbReference type="InterPro" id="IPR036034">
    <property type="entry name" value="PDZ_sf"/>
</dbReference>
<dbReference type="Gene3D" id="3.30.750.44">
    <property type="match status" value="1"/>
</dbReference>